<keyword evidence="2" id="KW-1185">Reference proteome</keyword>
<evidence type="ECO:0000313" key="2">
    <source>
        <dbReference type="Proteomes" id="UP000465810"/>
    </source>
</evidence>
<reference evidence="1 2" key="1">
    <citation type="submission" date="2019-12" db="EMBL/GenBank/DDBJ databases">
        <authorList>
            <person name="Feng G."/>
            <person name="Zhu H."/>
        </authorList>
    </citation>
    <scope>NUCLEOTIDE SEQUENCE [LARGE SCALE GENOMIC DNA]</scope>
    <source>
        <strain evidence="1 2">FGD1</strain>
    </source>
</reference>
<dbReference type="Pfam" id="PF04985">
    <property type="entry name" value="Phage_tube"/>
    <property type="match status" value="1"/>
</dbReference>
<dbReference type="AlphaFoldDB" id="A0A7X4GER9"/>
<dbReference type="Proteomes" id="UP000465810">
    <property type="component" value="Unassembled WGS sequence"/>
</dbReference>
<dbReference type="NCBIfam" id="TIGR01611">
    <property type="entry name" value="tail_tube"/>
    <property type="match status" value="1"/>
</dbReference>
<protein>
    <submittedName>
        <fullName evidence="1">Phage major tail tube protein</fullName>
    </submittedName>
</protein>
<dbReference type="RefSeq" id="WP_160984148.1">
    <property type="nucleotide sequence ID" value="NZ_WVTD01000001.1"/>
</dbReference>
<proteinExistence type="predicted"/>
<dbReference type="InterPro" id="IPR006498">
    <property type="entry name" value="Tail_tube"/>
</dbReference>
<sequence length="169" mass="18494">MGFPSKLKDLNLYGDGESWKGEVAECTIPKLVLKMEDWRGGGMIGPVPIDQGLDKLEFEFKAGGLLLSPLQQFGAPAADAAQLRFAGAYQNDHSGVENYAEVVARGRYSEVDFGTQKVGDDTETTYKMACAYYKLVLDNTVILEIDLLAGIFVVFGVDRYAERRQALGA</sequence>
<comment type="caution">
    <text evidence="1">The sequence shown here is derived from an EMBL/GenBank/DDBJ whole genome shotgun (WGS) entry which is preliminary data.</text>
</comment>
<accession>A0A7X4GER9</accession>
<organism evidence="1 2">
    <name type="scientific">Novosphingobium silvae</name>
    <dbReference type="NCBI Taxonomy" id="2692619"/>
    <lineage>
        <taxon>Bacteria</taxon>
        <taxon>Pseudomonadati</taxon>
        <taxon>Pseudomonadota</taxon>
        <taxon>Alphaproteobacteria</taxon>
        <taxon>Sphingomonadales</taxon>
        <taxon>Sphingomonadaceae</taxon>
        <taxon>Novosphingobium</taxon>
    </lineage>
</organism>
<evidence type="ECO:0000313" key="1">
    <source>
        <dbReference type="EMBL" id="MYL96422.1"/>
    </source>
</evidence>
<dbReference type="EMBL" id="WVTD01000001">
    <property type="protein sequence ID" value="MYL96422.1"/>
    <property type="molecule type" value="Genomic_DNA"/>
</dbReference>
<name>A0A7X4GER9_9SPHN</name>
<gene>
    <name evidence="1" type="ORF">GR702_01360</name>
</gene>